<dbReference type="Pfam" id="PF01728">
    <property type="entry name" value="FtsJ"/>
    <property type="match status" value="1"/>
</dbReference>
<comment type="similarity">
    <text evidence="2">Belongs to the TlyA family.</text>
</comment>
<dbReference type="InterPro" id="IPR002877">
    <property type="entry name" value="RNA_MeTrfase_FtsJ_dom"/>
</dbReference>
<dbReference type="InterPro" id="IPR047048">
    <property type="entry name" value="TlyA"/>
</dbReference>
<gene>
    <name evidence="5" type="ORF">H9851_07715</name>
</gene>
<dbReference type="CDD" id="cd00165">
    <property type="entry name" value="S4"/>
    <property type="match status" value="1"/>
</dbReference>
<dbReference type="PANTHER" id="PTHR32319:SF0">
    <property type="entry name" value="BACTERIAL HEMOLYSIN-LIKE PROTEIN"/>
    <property type="match status" value="1"/>
</dbReference>
<dbReference type="GO" id="GO:0003723">
    <property type="term" value="F:RNA binding"/>
    <property type="evidence" value="ECO:0007669"/>
    <property type="project" value="UniProtKB-KW"/>
</dbReference>
<comment type="caution">
    <text evidence="5">The sequence shown here is derived from an EMBL/GenBank/DDBJ whole genome shotgun (WGS) entry which is preliminary data.</text>
</comment>
<evidence type="ECO:0000256" key="1">
    <source>
        <dbReference type="ARBA" id="ARBA00022884"/>
    </source>
</evidence>
<evidence type="ECO:0000259" key="4">
    <source>
        <dbReference type="SMART" id="SM00363"/>
    </source>
</evidence>
<dbReference type="InterPro" id="IPR036986">
    <property type="entry name" value="S4_RNA-bd_sf"/>
</dbReference>
<dbReference type="GO" id="GO:0008168">
    <property type="term" value="F:methyltransferase activity"/>
    <property type="evidence" value="ECO:0007669"/>
    <property type="project" value="UniProtKB-KW"/>
</dbReference>
<reference evidence="5" key="2">
    <citation type="submission" date="2021-04" db="EMBL/GenBank/DDBJ databases">
        <authorList>
            <person name="Gilroy R."/>
        </authorList>
    </citation>
    <scope>NUCLEOTIDE SEQUENCE</scope>
    <source>
        <strain evidence="5">2189</strain>
    </source>
</reference>
<reference evidence="5" key="1">
    <citation type="journal article" date="2021" name="PeerJ">
        <title>Extensive microbial diversity within the chicken gut microbiome revealed by metagenomics and culture.</title>
        <authorList>
            <person name="Gilroy R."/>
            <person name="Ravi A."/>
            <person name="Getino M."/>
            <person name="Pursley I."/>
            <person name="Horton D.L."/>
            <person name="Alikhan N.F."/>
            <person name="Baker D."/>
            <person name="Gharbi K."/>
            <person name="Hall N."/>
            <person name="Watson M."/>
            <person name="Adriaenssens E.M."/>
            <person name="Foster-Nyarko E."/>
            <person name="Jarju S."/>
            <person name="Secka A."/>
            <person name="Antonio M."/>
            <person name="Oren A."/>
            <person name="Chaudhuri R.R."/>
            <person name="La Ragione R."/>
            <person name="Hildebrand F."/>
            <person name="Pallen M.J."/>
        </authorList>
    </citation>
    <scope>NUCLEOTIDE SEQUENCE</scope>
    <source>
        <strain evidence="5">2189</strain>
    </source>
</reference>
<organism evidence="5 6">
    <name type="scientific">Candidatus Borkfalkia faecavium</name>
    <dbReference type="NCBI Taxonomy" id="2838508"/>
    <lineage>
        <taxon>Bacteria</taxon>
        <taxon>Bacillati</taxon>
        <taxon>Bacillota</taxon>
        <taxon>Clostridia</taxon>
        <taxon>Christensenellales</taxon>
        <taxon>Christensenellaceae</taxon>
        <taxon>Candidatus Borkfalkia</taxon>
    </lineage>
</organism>
<dbReference type="PANTHER" id="PTHR32319">
    <property type="entry name" value="BACTERIAL HEMOLYSIN-LIKE PROTEIN"/>
    <property type="match status" value="1"/>
</dbReference>
<protein>
    <submittedName>
        <fullName evidence="5">TlyA family RNA methyltransferase</fullName>
    </submittedName>
</protein>
<keyword evidence="5" id="KW-0808">Transferase</keyword>
<dbReference type="InterPro" id="IPR002942">
    <property type="entry name" value="S4_RNA-bd"/>
</dbReference>
<dbReference type="Gene3D" id="3.10.290.10">
    <property type="entry name" value="RNA-binding S4 domain"/>
    <property type="match status" value="1"/>
</dbReference>
<dbReference type="SUPFAM" id="SSF53335">
    <property type="entry name" value="S-adenosyl-L-methionine-dependent methyltransferases"/>
    <property type="match status" value="1"/>
</dbReference>
<keyword evidence="5" id="KW-0489">Methyltransferase</keyword>
<accession>A0A9D1W2U8</accession>
<evidence type="ECO:0000256" key="2">
    <source>
        <dbReference type="ARBA" id="ARBA00029460"/>
    </source>
</evidence>
<dbReference type="Gene3D" id="3.40.50.150">
    <property type="entry name" value="Vaccinia Virus protein VP39"/>
    <property type="match status" value="1"/>
</dbReference>
<dbReference type="CDD" id="cd02440">
    <property type="entry name" value="AdoMet_MTases"/>
    <property type="match status" value="1"/>
</dbReference>
<dbReference type="SUPFAM" id="SSF55174">
    <property type="entry name" value="Alpha-L RNA-binding motif"/>
    <property type="match status" value="1"/>
</dbReference>
<dbReference type="InterPro" id="IPR029063">
    <property type="entry name" value="SAM-dependent_MTases_sf"/>
</dbReference>
<evidence type="ECO:0000313" key="5">
    <source>
        <dbReference type="EMBL" id="HIX51148.1"/>
    </source>
</evidence>
<proteinExistence type="inferred from homology"/>
<dbReference type="GO" id="GO:0032259">
    <property type="term" value="P:methylation"/>
    <property type="evidence" value="ECO:0007669"/>
    <property type="project" value="UniProtKB-KW"/>
</dbReference>
<name>A0A9D1W2U8_9FIRM</name>
<evidence type="ECO:0000256" key="3">
    <source>
        <dbReference type="PROSITE-ProRule" id="PRU00182"/>
    </source>
</evidence>
<dbReference type="Proteomes" id="UP000886847">
    <property type="component" value="Unassembled WGS sequence"/>
</dbReference>
<dbReference type="SMART" id="SM00363">
    <property type="entry name" value="S4"/>
    <property type="match status" value="1"/>
</dbReference>
<dbReference type="PROSITE" id="PS50889">
    <property type="entry name" value="S4"/>
    <property type="match status" value="1"/>
</dbReference>
<dbReference type="AlphaFoldDB" id="A0A9D1W2U8"/>
<keyword evidence="1 3" id="KW-0694">RNA-binding</keyword>
<feature type="domain" description="RNA-binding S4" evidence="4">
    <location>
        <begin position="2"/>
        <end position="62"/>
    </location>
</feature>
<sequence>MTRLDVYLAAHGFSSRTKAARALAEGRIFLNGKEGKASDEVKEGDAVEVLPKERAFVSEGGKKLDKALRDFSADVRGQVFCDLGASTGGFTDCLLQAGAARVYAVDVGKSQLAPSLAADARVRVMDGVNARYLRAEDFPEPVDGVTADLSFISLRLVLPAVAAVLRRGGSAFVLIKPQFECGGRGLDKHGIYKDAAGRRAIAEELCRFACGLGLRPRALTAAPVLPRKNIEYVLWLTKEDADGADCAAIAASAV</sequence>
<dbReference type="EMBL" id="DXEW01000037">
    <property type="protein sequence ID" value="HIX51148.1"/>
    <property type="molecule type" value="Genomic_DNA"/>
</dbReference>
<dbReference type="Pfam" id="PF01479">
    <property type="entry name" value="S4"/>
    <property type="match status" value="1"/>
</dbReference>
<evidence type="ECO:0000313" key="6">
    <source>
        <dbReference type="Proteomes" id="UP000886847"/>
    </source>
</evidence>